<feature type="region of interest" description="Disordered" evidence="2">
    <location>
        <begin position="79"/>
        <end position="101"/>
    </location>
</feature>
<dbReference type="Proteomes" id="UP000887226">
    <property type="component" value="Unassembled WGS sequence"/>
</dbReference>
<dbReference type="PANTHER" id="PTHR43364:SF15">
    <property type="entry name" value="ARYL-ALCOHOL DEHYDROGENASE AAD16-RELATED"/>
    <property type="match status" value="1"/>
</dbReference>
<feature type="compositionally biased region" description="Basic and acidic residues" evidence="2">
    <location>
        <begin position="81"/>
        <end position="93"/>
    </location>
</feature>
<keyword evidence="5" id="KW-1185">Reference proteome</keyword>
<gene>
    <name evidence="4" type="ORF">BJ878DRAFT_532278</name>
</gene>
<dbReference type="Pfam" id="PF00248">
    <property type="entry name" value="Aldo_ket_red"/>
    <property type="match status" value="1"/>
</dbReference>
<protein>
    <submittedName>
        <fullName evidence="4">Aldo-keto reductase-like protein</fullName>
    </submittedName>
</protein>
<evidence type="ECO:0000313" key="4">
    <source>
        <dbReference type="EMBL" id="KAG9247859.1"/>
    </source>
</evidence>
<dbReference type="GO" id="GO:0016491">
    <property type="term" value="F:oxidoreductase activity"/>
    <property type="evidence" value="ECO:0007669"/>
    <property type="project" value="UniProtKB-KW"/>
</dbReference>
<dbReference type="Gene3D" id="3.20.20.100">
    <property type="entry name" value="NADP-dependent oxidoreductase domain"/>
    <property type="match status" value="1"/>
</dbReference>
<dbReference type="PANTHER" id="PTHR43364">
    <property type="entry name" value="NADH-SPECIFIC METHYLGLYOXAL REDUCTASE-RELATED"/>
    <property type="match status" value="1"/>
</dbReference>
<keyword evidence="1" id="KW-0560">Oxidoreductase</keyword>
<feature type="domain" description="NADP-dependent oxidoreductase" evidence="3">
    <location>
        <begin position="29"/>
        <end position="270"/>
    </location>
</feature>
<evidence type="ECO:0000256" key="1">
    <source>
        <dbReference type="ARBA" id="ARBA00023002"/>
    </source>
</evidence>
<dbReference type="OrthoDB" id="1720422at2759"/>
<organism evidence="4 5">
    <name type="scientific">Calycina marina</name>
    <dbReference type="NCBI Taxonomy" id="1763456"/>
    <lineage>
        <taxon>Eukaryota</taxon>
        <taxon>Fungi</taxon>
        <taxon>Dikarya</taxon>
        <taxon>Ascomycota</taxon>
        <taxon>Pezizomycotina</taxon>
        <taxon>Leotiomycetes</taxon>
        <taxon>Helotiales</taxon>
        <taxon>Pezizellaceae</taxon>
        <taxon>Calycina</taxon>
    </lineage>
</organism>
<proteinExistence type="predicted"/>
<evidence type="ECO:0000256" key="2">
    <source>
        <dbReference type="SAM" id="MobiDB-lite"/>
    </source>
</evidence>
<evidence type="ECO:0000259" key="3">
    <source>
        <dbReference type="Pfam" id="PF00248"/>
    </source>
</evidence>
<dbReference type="InterPro" id="IPR050523">
    <property type="entry name" value="AKR_Detox_Biosynth"/>
</dbReference>
<comment type="caution">
    <text evidence="4">The sequence shown here is derived from an EMBL/GenBank/DDBJ whole genome shotgun (WGS) entry which is preliminary data.</text>
</comment>
<evidence type="ECO:0000313" key="5">
    <source>
        <dbReference type="Proteomes" id="UP000887226"/>
    </source>
</evidence>
<name>A0A9P8CI03_9HELO</name>
<reference evidence="4" key="1">
    <citation type="journal article" date="2021" name="IMA Fungus">
        <title>Genomic characterization of three marine fungi, including Emericellopsis atlantica sp. nov. with signatures of a generalist lifestyle and marine biomass degradation.</title>
        <authorList>
            <person name="Hagestad O.C."/>
            <person name="Hou L."/>
            <person name="Andersen J.H."/>
            <person name="Hansen E.H."/>
            <person name="Altermark B."/>
            <person name="Li C."/>
            <person name="Kuhnert E."/>
            <person name="Cox R.J."/>
            <person name="Crous P.W."/>
            <person name="Spatafora J.W."/>
            <person name="Lail K."/>
            <person name="Amirebrahimi M."/>
            <person name="Lipzen A."/>
            <person name="Pangilinan J."/>
            <person name="Andreopoulos W."/>
            <person name="Hayes R.D."/>
            <person name="Ng V."/>
            <person name="Grigoriev I.V."/>
            <person name="Jackson S.A."/>
            <person name="Sutton T.D.S."/>
            <person name="Dobson A.D.W."/>
            <person name="Rama T."/>
        </authorList>
    </citation>
    <scope>NUCLEOTIDE SEQUENCE</scope>
    <source>
        <strain evidence="4">TRa3180A</strain>
    </source>
</reference>
<dbReference type="EMBL" id="MU253761">
    <property type="protein sequence ID" value="KAG9247859.1"/>
    <property type="molecule type" value="Genomic_DNA"/>
</dbReference>
<dbReference type="InterPro" id="IPR023210">
    <property type="entry name" value="NADP_OxRdtase_dom"/>
</dbReference>
<sequence length="271" mass="31002">MSTKMQYMSSGLKVSKTVIACMTHGDKNWQPWVLNQEEAFPILKSAYDSRSNTFDVADTYFNRQSEEVLSAFLEEGTDDAAGQRRNDDVHDAADASSARPGTYSEALQIHRLDREVSMEGTMRAINDILIVGRLNILAEEFQMMQNIAEKHNWHKFISIQGFYNPLNREHEREMNAYCKAIWIALSMREKSDIFLKLLFRYKQLEADEETVGRMEELACKKGLSMASVAIAWVMSKGGMVPICGLYIKQQVDDSVKSLSILLTNRECRYLE</sequence>
<dbReference type="AlphaFoldDB" id="A0A9P8CI03"/>
<dbReference type="InterPro" id="IPR036812">
    <property type="entry name" value="NAD(P)_OxRdtase_dom_sf"/>
</dbReference>
<dbReference type="SUPFAM" id="SSF51430">
    <property type="entry name" value="NAD(P)-linked oxidoreductase"/>
    <property type="match status" value="1"/>
</dbReference>
<accession>A0A9P8CI03</accession>